<dbReference type="Gene3D" id="3.30.40.10">
    <property type="entry name" value="Zinc/RING finger domain, C3HC4 (zinc finger)"/>
    <property type="match status" value="1"/>
</dbReference>
<feature type="region of interest" description="Disordered" evidence="2">
    <location>
        <begin position="73"/>
        <end position="93"/>
    </location>
</feature>
<dbReference type="AlphaFoldDB" id="A0A5C3L293"/>
<dbReference type="OrthoDB" id="1923159at2759"/>
<keyword evidence="1" id="KW-0863">Zinc-finger</keyword>
<dbReference type="SUPFAM" id="SSF57850">
    <property type="entry name" value="RING/U-box"/>
    <property type="match status" value="1"/>
</dbReference>
<feature type="compositionally biased region" description="Acidic residues" evidence="2">
    <location>
        <begin position="266"/>
        <end position="298"/>
    </location>
</feature>
<feature type="compositionally biased region" description="Polar residues" evidence="2">
    <location>
        <begin position="1"/>
        <end position="17"/>
    </location>
</feature>
<dbReference type="InterPro" id="IPR013083">
    <property type="entry name" value="Znf_RING/FYVE/PHD"/>
</dbReference>
<evidence type="ECO:0000256" key="2">
    <source>
        <dbReference type="SAM" id="MobiDB-lite"/>
    </source>
</evidence>
<sequence>MPRTRSMANQSSGTSGSRKARDRATKGERSDAEDGEYPALQRIQGYLAKVQNELPALEGQVLALQKKNQELEEELERANDKAETSNAGGGNRANTARMETLERTVNELKAMKDKEIKEEARDLLDTEPDAMTGEDPVHRMRKLLRRFNDLMLVTTLGDGDECPICMERMVPKETSAFDCQHLVCNECFKGILPDASENYPCPVCRKKTAREEMELVTMTEQERWDALLLVAEAWAAADHRPEMDTSEEEEENDMFVPDGATTSEPDIAEEEEEEEGPEQDGYTEGEVVKEEEEEDDSEGPSSPQAGPSNHRSYAESPVKEKRKRLAELAEERASRKQRRC</sequence>
<dbReference type="EMBL" id="ML210243">
    <property type="protein sequence ID" value="TFK22328.1"/>
    <property type="molecule type" value="Genomic_DNA"/>
</dbReference>
<dbReference type="GO" id="GO:0008270">
    <property type="term" value="F:zinc ion binding"/>
    <property type="evidence" value="ECO:0007669"/>
    <property type="project" value="UniProtKB-KW"/>
</dbReference>
<feature type="compositionally biased region" description="Basic and acidic residues" evidence="2">
    <location>
        <begin position="22"/>
        <end position="32"/>
    </location>
</feature>
<dbReference type="Proteomes" id="UP000307440">
    <property type="component" value="Unassembled WGS sequence"/>
</dbReference>
<dbReference type="PROSITE" id="PS50089">
    <property type="entry name" value="ZF_RING_2"/>
    <property type="match status" value="1"/>
</dbReference>
<dbReference type="SMART" id="SM00184">
    <property type="entry name" value="RING"/>
    <property type="match status" value="1"/>
</dbReference>
<accession>A0A5C3L293</accession>
<feature type="region of interest" description="Disordered" evidence="2">
    <location>
        <begin position="1"/>
        <end position="38"/>
    </location>
</feature>
<feature type="compositionally biased region" description="Acidic residues" evidence="2">
    <location>
        <begin position="244"/>
        <end position="253"/>
    </location>
</feature>
<keyword evidence="1" id="KW-0479">Metal-binding</keyword>
<proteinExistence type="predicted"/>
<reference evidence="4 5" key="1">
    <citation type="journal article" date="2019" name="Nat. Ecol. Evol.">
        <title>Megaphylogeny resolves global patterns of mushroom evolution.</title>
        <authorList>
            <person name="Varga T."/>
            <person name="Krizsan K."/>
            <person name="Foldi C."/>
            <person name="Dima B."/>
            <person name="Sanchez-Garcia M."/>
            <person name="Sanchez-Ramirez S."/>
            <person name="Szollosi G.J."/>
            <person name="Szarkandi J.G."/>
            <person name="Papp V."/>
            <person name="Albert L."/>
            <person name="Andreopoulos W."/>
            <person name="Angelini C."/>
            <person name="Antonin V."/>
            <person name="Barry K.W."/>
            <person name="Bougher N.L."/>
            <person name="Buchanan P."/>
            <person name="Buyck B."/>
            <person name="Bense V."/>
            <person name="Catcheside P."/>
            <person name="Chovatia M."/>
            <person name="Cooper J."/>
            <person name="Damon W."/>
            <person name="Desjardin D."/>
            <person name="Finy P."/>
            <person name="Geml J."/>
            <person name="Haridas S."/>
            <person name="Hughes K."/>
            <person name="Justo A."/>
            <person name="Karasinski D."/>
            <person name="Kautmanova I."/>
            <person name="Kiss B."/>
            <person name="Kocsube S."/>
            <person name="Kotiranta H."/>
            <person name="LaButti K.M."/>
            <person name="Lechner B.E."/>
            <person name="Liimatainen K."/>
            <person name="Lipzen A."/>
            <person name="Lukacs Z."/>
            <person name="Mihaltcheva S."/>
            <person name="Morgado L.N."/>
            <person name="Niskanen T."/>
            <person name="Noordeloos M.E."/>
            <person name="Ohm R.A."/>
            <person name="Ortiz-Santana B."/>
            <person name="Ovrebo C."/>
            <person name="Racz N."/>
            <person name="Riley R."/>
            <person name="Savchenko A."/>
            <person name="Shiryaev A."/>
            <person name="Soop K."/>
            <person name="Spirin V."/>
            <person name="Szebenyi C."/>
            <person name="Tomsovsky M."/>
            <person name="Tulloss R.E."/>
            <person name="Uehling J."/>
            <person name="Grigoriev I.V."/>
            <person name="Vagvolgyi C."/>
            <person name="Papp T."/>
            <person name="Martin F.M."/>
            <person name="Miettinen O."/>
            <person name="Hibbett D.S."/>
            <person name="Nagy L.G."/>
        </authorList>
    </citation>
    <scope>NUCLEOTIDE SEQUENCE [LARGE SCALE GENOMIC DNA]</scope>
    <source>
        <strain evidence="4 5">CBS 121175</strain>
    </source>
</reference>
<protein>
    <recommendedName>
        <fullName evidence="3">RING-type domain-containing protein</fullName>
    </recommendedName>
</protein>
<dbReference type="Pfam" id="PF13920">
    <property type="entry name" value="zf-C3HC4_3"/>
    <property type="match status" value="1"/>
</dbReference>
<feature type="compositionally biased region" description="Basic and acidic residues" evidence="2">
    <location>
        <begin position="325"/>
        <end position="334"/>
    </location>
</feature>
<dbReference type="InterPro" id="IPR001841">
    <property type="entry name" value="Znf_RING"/>
</dbReference>
<dbReference type="STRING" id="230819.A0A5C3L293"/>
<evidence type="ECO:0000313" key="5">
    <source>
        <dbReference type="Proteomes" id="UP000307440"/>
    </source>
</evidence>
<feature type="domain" description="RING-type" evidence="3">
    <location>
        <begin position="162"/>
        <end position="205"/>
    </location>
</feature>
<gene>
    <name evidence="4" type="ORF">FA15DRAFT_681719</name>
</gene>
<evidence type="ECO:0000256" key="1">
    <source>
        <dbReference type="PROSITE-ProRule" id="PRU00175"/>
    </source>
</evidence>
<keyword evidence="1" id="KW-0862">Zinc</keyword>
<evidence type="ECO:0000259" key="3">
    <source>
        <dbReference type="PROSITE" id="PS50089"/>
    </source>
</evidence>
<name>A0A5C3L293_COPMA</name>
<evidence type="ECO:0000313" key="4">
    <source>
        <dbReference type="EMBL" id="TFK22328.1"/>
    </source>
</evidence>
<organism evidence="4 5">
    <name type="scientific">Coprinopsis marcescibilis</name>
    <name type="common">Agaric fungus</name>
    <name type="synonym">Psathyrella marcescibilis</name>
    <dbReference type="NCBI Taxonomy" id="230819"/>
    <lineage>
        <taxon>Eukaryota</taxon>
        <taxon>Fungi</taxon>
        <taxon>Dikarya</taxon>
        <taxon>Basidiomycota</taxon>
        <taxon>Agaricomycotina</taxon>
        <taxon>Agaricomycetes</taxon>
        <taxon>Agaricomycetidae</taxon>
        <taxon>Agaricales</taxon>
        <taxon>Agaricineae</taxon>
        <taxon>Psathyrellaceae</taxon>
        <taxon>Coprinopsis</taxon>
    </lineage>
</organism>
<keyword evidence="5" id="KW-1185">Reference proteome</keyword>
<feature type="region of interest" description="Disordered" evidence="2">
    <location>
        <begin position="238"/>
        <end position="340"/>
    </location>
</feature>